<evidence type="ECO:0000313" key="3">
    <source>
        <dbReference type="Proteomes" id="UP000051439"/>
    </source>
</evidence>
<accession>A0A0R1NVT7</accession>
<dbReference type="PATRIC" id="fig|1423766.4.peg.577"/>
<dbReference type="EMBL" id="AZEB01000012">
    <property type="protein sequence ID" value="KRL21810.1"/>
    <property type="molecule type" value="Genomic_DNA"/>
</dbReference>
<proteinExistence type="predicted"/>
<gene>
    <name evidence="2" type="ORF">FC98_GL000559</name>
</gene>
<dbReference type="SUPFAM" id="SSF63411">
    <property type="entry name" value="LuxS/MPP-like metallohydrolase"/>
    <property type="match status" value="2"/>
</dbReference>
<dbReference type="InterPro" id="IPR050361">
    <property type="entry name" value="MPP/UQCRC_Complex"/>
</dbReference>
<name>A0A0R1NVT7_9LACO</name>
<keyword evidence="3" id="KW-1185">Reference proteome</keyword>
<sequence length="427" mass="48757">MKYHVANGVQLQVVPTEKFKNTKIMINLTFPTDHRNFAKLALLAELLENSAAEYQSEMLVSRKLSEMYGASYGVSVLRYGNQHTLQIKMTYPNDDYLPNTDRNLTAEIFTFLQNMIEKPFLDNDQFNLNSFKIHQTNMINYLESIADNKAFYATLQLQKLYYPNDPNHGSFLMGSVDALKQITSKELYQYYRQVLRTAEITILVGGKVDPENILDQVHQFKTFSDRSITPYELTVVPAAIKQPLTRSQSIEGAQSILSLGYQLPIYFGNSDYFAAMIFNQLFGGSSLSLLFTNVRERDSLAYDIHSNYNSLFGMVTVQAGIDFQNEAKVLTMISDQLNKIIVGDYKDTLLTGIKQSLINQHRSEGDHLAALMDKQYLQQIMQISISDQDWEAQVEAVSRDEIQRVAKRLKLRATFSLNSREATDEDN</sequence>
<dbReference type="GO" id="GO:0046872">
    <property type="term" value="F:metal ion binding"/>
    <property type="evidence" value="ECO:0007669"/>
    <property type="project" value="InterPro"/>
</dbReference>
<dbReference type="NCBIfam" id="NF047422">
    <property type="entry name" value="YfmF_fam"/>
    <property type="match status" value="1"/>
</dbReference>
<comment type="caution">
    <text evidence="2">The sequence shown here is derived from an EMBL/GenBank/DDBJ whole genome shotgun (WGS) entry which is preliminary data.</text>
</comment>
<protein>
    <submittedName>
        <fullName evidence="2">Peptidase M16 inactive domain protein</fullName>
    </submittedName>
</protein>
<organism evidence="2 3">
    <name type="scientific">Lentilactobacillus kisonensis DSM 19906 = JCM 15041</name>
    <dbReference type="NCBI Taxonomy" id="1423766"/>
    <lineage>
        <taxon>Bacteria</taxon>
        <taxon>Bacillati</taxon>
        <taxon>Bacillota</taxon>
        <taxon>Bacilli</taxon>
        <taxon>Lactobacillales</taxon>
        <taxon>Lactobacillaceae</taxon>
        <taxon>Lentilactobacillus</taxon>
    </lineage>
</organism>
<evidence type="ECO:0000313" key="2">
    <source>
        <dbReference type="EMBL" id="KRL21810.1"/>
    </source>
</evidence>
<feature type="domain" description="Peptidase M16 C-terminal" evidence="1">
    <location>
        <begin position="182"/>
        <end position="356"/>
    </location>
</feature>
<reference evidence="2 3" key="1">
    <citation type="journal article" date="2015" name="Genome Announc.">
        <title>Expanding the biotechnology potential of lactobacilli through comparative genomics of 213 strains and associated genera.</title>
        <authorList>
            <person name="Sun Z."/>
            <person name="Harris H.M."/>
            <person name="McCann A."/>
            <person name="Guo C."/>
            <person name="Argimon S."/>
            <person name="Zhang W."/>
            <person name="Yang X."/>
            <person name="Jeffery I.B."/>
            <person name="Cooney J.C."/>
            <person name="Kagawa T.F."/>
            <person name="Liu W."/>
            <person name="Song Y."/>
            <person name="Salvetti E."/>
            <person name="Wrobel A."/>
            <person name="Rasinkangas P."/>
            <person name="Parkhill J."/>
            <person name="Rea M.C."/>
            <person name="O'Sullivan O."/>
            <person name="Ritari J."/>
            <person name="Douillard F.P."/>
            <person name="Paul Ross R."/>
            <person name="Yang R."/>
            <person name="Briner A.E."/>
            <person name="Felis G.E."/>
            <person name="de Vos W.M."/>
            <person name="Barrangou R."/>
            <person name="Klaenhammer T.R."/>
            <person name="Caufield P.W."/>
            <person name="Cui Y."/>
            <person name="Zhang H."/>
            <person name="O'Toole P.W."/>
        </authorList>
    </citation>
    <scope>NUCLEOTIDE SEQUENCE [LARGE SCALE GENOMIC DNA]</scope>
    <source>
        <strain evidence="2 3">DSM 19906</strain>
    </source>
</reference>
<dbReference type="Gene3D" id="3.30.830.10">
    <property type="entry name" value="Metalloenzyme, LuxS/M16 peptidase-like"/>
    <property type="match status" value="2"/>
</dbReference>
<dbReference type="Proteomes" id="UP000051439">
    <property type="component" value="Unassembled WGS sequence"/>
</dbReference>
<dbReference type="InterPro" id="IPR007863">
    <property type="entry name" value="Peptidase_M16_C"/>
</dbReference>
<dbReference type="PANTHER" id="PTHR11851:SF186">
    <property type="entry name" value="INACTIVE METALLOPROTEASE YMFF-RELATED"/>
    <property type="match status" value="1"/>
</dbReference>
<dbReference type="RefSeq" id="WP_008857996.1">
    <property type="nucleotide sequence ID" value="NZ_AZEB01000012.1"/>
</dbReference>
<dbReference type="Pfam" id="PF05193">
    <property type="entry name" value="Peptidase_M16_C"/>
    <property type="match status" value="1"/>
</dbReference>
<dbReference type="AlphaFoldDB" id="A0A0R1NVT7"/>
<dbReference type="InterPro" id="IPR011249">
    <property type="entry name" value="Metalloenz_LuxS/M16"/>
</dbReference>
<dbReference type="PANTHER" id="PTHR11851">
    <property type="entry name" value="METALLOPROTEASE"/>
    <property type="match status" value="1"/>
</dbReference>
<evidence type="ECO:0000259" key="1">
    <source>
        <dbReference type="Pfam" id="PF05193"/>
    </source>
</evidence>